<protein>
    <recommendedName>
        <fullName evidence="5">FLYWCH-type domain-containing protein</fullName>
    </recommendedName>
</protein>
<evidence type="ECO:0000259" key="5">
    <source>
        <dbReference type="Pfam" id="PF04500"/>
    </source>
</evidence>
<reference evidence="6" key="3">
    <citation type="submission" date="2025-09" db="UniProtKB">
        <authorList>
            <consortium name="Ensembl"/>
        </authorList>
    </citation>
    <scope>IDENTIFICATION</scope>
</reference>
<evidence type="ECO:0000313" key="6">
    <source>
        <dbReference type="Ensembl" id="ENSLACP00000006544.1"/>
    </source>
</evidence>
<feature type="transmembrane region" description="Helical" evidence="4">
    <location>
        <begin position="214"/>
        <end position="233"/>
    </location>
</feature>
<evidence type="ECO:0000256" key="3">
    <source>
        <dbReference type="ARBA" id="ARBA00022833"/>
    </source>
</evidence>
<dbReference type="EMBL" id="AFYH01198661">
    <property type="status" value="NOT_ANNOTATED_CDS"/>
    <property type="molecule type" value="Genomic_DNA"/>
</dbReference>
<keyword evidence="3" id="KW-0862">Zinc</keyword>
<accession>H3AA73</accession>
<dbReference type="Proteomes" id="UP000008672">
    <property type="component" value="Unassembled WGS sequence"/>
</dbReference>
<name>H3AA73_LATCH</name>
<reference evidence="7" key="1">
    <citation type="submission" date="2011-08" db="EMBL/GenBank/DDBJ databases">
        <title>The draft genome of Latimeria chalumnae.</title>
        <authorList>
            <person name="Di Palma F."/>
            <person name="Alfoldi J."/>
            <person name="Johnson J."/>
            <person name="Berlin A."/>
            <person name="Gnerre S."/>
            <person name="Jaffe D."/>
            <person name="MacCallum I."/>
            <person name="Young S."/>
            <person name="Walker B.J."/>
            <person name="Lander E."/>
            <person name="Lindblad-Toh K."/>
        </authorList>
    </citation>
    <scope>NUCLEOTIDE SEQUENCE [LARGE SCALE GENOMIC DNA]</scope>
    <source>
        <strain evidence="7">Wild caught</strain>
    </source>
</reference>
<feature type="domain" description="FLYWCH-type" evidence="5">
    <location>
        <begin position="22"/>
        <end position="76"/>
    </location>
</feature>
<evidence type="ECO:0000313" key="7">
    <source>
        <dbReference type="Proteomes" id="UP000008672"/>
    </source>
</evidence>
<keyword evidence="2" id="KW-0863">Zinc-finger</keyword>
<dbReference type="AlphaFoldDB" id="H3AA73"/>
<keyword evidence="4" id="KW-0812">Transmembrane</keyword>
<reference evidence="6" key="2">
    <citation type="submission" date="2025-08" db="UniProtKB">
        <authorList>
            <consortium name="Ensembl"/>
        </authorList>
    </citation>
    <scope>IDENTIFICATION</scope>
</reference>
<proteinExistence type="predicted"/>
<keyword evidence="4" id="KW-1133">Transmembrane helix</keyword>
<dbReference type="GO" id="GO:0008270">
    <property type="term" value="F:zinc ion binding"/>
    <property type="evidence" value="ECO:0007669"/>
    <property type="project" value="UniProtKB-KW"/>
</dbReference>
<dbReference type="HOGENOM" id="CLU_1016539_0_0_1"/>
<evidence type="ECO:0000256" key="4">
    <source>
        <dbReference type="SAM" id="Phobius"/>
    </source>
</evidence>
<keyword evidence="1" id="KW-0479">Metal-binding</keyword>
<evidence type="ECO:0000256" key="1">
    <source>
        <dbReference type="ARBA" id="ARBA00022723"/>
    </source>
</evidence>
<dbReference type="Pfam" id="PF04500">
    <property type="entry name" value="FLYWCH"/>
    <property type="match status" value="1"/>
</dbReference>
<dbReference type="Gene3D" id="2.20.25.240">
    <property type="match status" value="1"/>
</dbReference>
<dbReference type="InterPro" id="IPR007588">
    <property type="entry name" value="Znf_FLYWCH"/>
</dbReference>
<organism evidence="6 7">
    <name type="scientific">Latimeria chalumnae</name>
    <name type="common">Coelacanth</name>
    <dbReference type="NCBI Taxonomy" id="7897"/>
    <lineage>
        <taxon>Eukaryota</taxon>
        <taxon>Metazoa</taxon>
        <taxon>Chordata</taxon>
        <taxon>Craniata</taxon>
        <taxon>Vertebrata</taxon>
        <taxon>Euteleostomi</taxon>
        <taxon>Coelacanthiformes</taxon>
        <taxon>Coelacanthidae</taxon>
        <taxon>Latimeria</taxon>
    </lineage>
</organism>
<dbReference type="InParanoid" id="H3AA73"/>
<keyword evidence="4" id="KW-0472">Membrane</keyword>
<dbReference type="Ensembl" id="ENSLACT00000006597.1">
    <property type="protein sequence ID" value="ENSLACP00000006544.1"/>
    <property type="gene ID" value="ENSLACG00000005801.1"/>
</dbReference>
<keyword evidence="7" id="KW-1185">Reference proteome</keyword>
<evidence type="ECO:0000256" key="2">
    <source>
        <dbReference type="ARBA" id="ARBA00022771"/>
    </source>
</evidence>
<dbReference type="STRING" id="7897.ENSLACP00000006544"/>
<dbReference type="GeneTree" id="ENSGT00660000097182"/>
<sequence length="243" mass="28219">VKSPPPGFRTVLLHVKIIHMLSQKGKEMIIYEGYSYQLEQILADGHTKAYCCPNKKCNGRVRLCNEDVHVVTEHSHGPKPEENEVRALKCAMKQQAEETDETPRQIIQRVQENISRGGAAIAPSYRSLQRTIEQRRKAIEIIPQQPADIRELQIPAHFCQTINGRPFLLHDSGPDDENRFVMFFTEENIECLIHYTNWFSDRTFRVDPLNFNQLYIIHASIEGSVLPMVYILMKNRTENSYRR</sequence>
<dbReference type="OMA" id="HEGHILP"/>